<dbReference type="Pfam" id="PF00550">
    <property type="entry name" value="PP-binding"/>
    <property type="match status" value="1"/>
</dbReference>
<proteinExistence type="predicted"/>
<evidence type="ECO:0000313" key="2">
    <source>
        <dbReference type="EMBL" id="NLQ18997.1"/>
    </source>
</evidence>
<evidence type="ECO:0000313" key="3">
    <source>
        <dbReference type="Proteomes" id="UP000586067"/>
    </source>
</evidence>
<comment type="caution">
    <text evidence="2">The sequence shown here is derived from an EMBL/GenBank/DDBJ whole genome shotgun (WGS) entry which is preliminary data.</text>
</comment>
<protein>
    <submittedName>
        <fullName evidence="2">Acyl carrier protein</fullName>
    </submittedName>
</protein>
<dbReference type="SUPFAM" id="SSF47336">
    <property type="entry name" value="ACP-like"/>
    <property type="match status" value="1"/>
</dbReference>
<accession>A0A847RCG7</accession>
<dbReference type="Proteomes" id="UP000586067">
    <property type="component" value="Unassembled WGS sequence"/>
</dbReference>
<feature type="domain" description="Carrier" evidence="1">
    <location>
        <begin position="3"/>
        <end position="83"/>
    </location>
</feature>
<dbReference type="Gene3D" id="1.10.1200.10">
    <property type="entry name" value="ACP-like"/>
    <property type="match status" value="1"/>
</dbReference>
<dbReference type="PROSITE" id="PS50075">
    <property type="entry name" value="CARRIER"/>
    <property type="match status" value="1"/>
</dbReference>
<dbReference type="RefSeq" id="WP_168827295.1">
    <property type="nucleotide sequence ID" value="NZ_CP073013.1"/>
</dbReference>
<dbReference type="AlphaFoldDB" id="A0A847RCG7"/>
<gene>
    <name evidence="2" type="ORF">HGG82_15425</name>
</gene>
<evidence type="ECO:0000259" key="1">
    <source>
        <dbReference type="PROSITE" id="PS50075"/>
    </source>
</evidence>
<organism evidence="2 3">
    <name type="scientific">Marinomonas profundi</name>
    <dbReference type="NCBI Taxonomy" id="2726122"/>
    <lineage>
        <taxon>Bacteria</taxon>
        <taxon>Pseudomonadati</taxon>
        <taxon>Pseudomonadota</taxon>
        <taxon>Gammaproteobacteria</taxon>
        <taxon>Oceanospirillales</taxon>
        <taxon>Oceanospirillaceae</taxon>
        <taxon>Marinomonas</taxon>
    </lineage>
</organism>
<sequence length="83" mass="9558">MKNITRNEIRALIREILEKNNDTNHIGDDDALISSGRLDSLDIAELMIYLQDEYGINTANSDPDFYNKLDSIESITQYINQHN</sequence>
<dbReference type="EMBL" id="JABAEK010000024">
    <property type="protein sequence ID" value="NLQ18997.1"/>
    <property type="molecule type" value="Genomic_DNA"/>
</dbReference>
<dbReference type="InterPro" id="IPR009081">
    <property type="entry name" value="PP-bd_ACP"/>
</dbReference>
<name>A0A847RCG7_9GAMM</name>
<reference evidence="2 3" key="1">
    <citation type="submission" date="2020-04" db="EMBL/GenBank/DDBJ databases">
        <title>Marinomonas sp. M1K-6 isolated from the deep seawater of the Mariana Trench.</title>
        <authorList>
            <person name="Li Y."/>
        </authorList>
    </citation>
    <scope>NUCLEOTIDE SEQUENCE [LARGE SCALE GENOMIC DNA]</scope>
    <source>
        <strain evidence="2 3">M1K-6</strain>
    </source>
</reference>
<keyword evidence="3" id="KW-1185">Reference proteome</keyword>
<dbReference type="InterPro" id="IPR036736">
    <property type="entry name" value="ACP-like_sf"/>
</dbReference>